<organism evidence="3 4">
    <name type="scientific">Chanos chanos</name>
    <name type="common">Milkfish</name>
    <name type="synonym">Mugil chanos</name>
    <dbReference type="NCBI Taxonomy" id="29144"/>
    <lineage>
        <taxon>Eukaryota</taxon>
        <taxon>Metazoa</taxon>
        <taxon>Chordata</taxon>
        <taxon>Craniata</taxon>
        <taxon>Vertebrata</taxon>
        <taxon>Euteleostomi</taxon>
        <taxon>Actinopterygii</taxon>
        <taxon>Neopterygii</taxon>
        <taxon>Teleostei</taxon>
        <taxon>Ostariophysi</taxon>
        <taxon>Gonorynchiformes</taxon>
        <taxon>Chanidae</taxon>
        <taxon>Chanos</taxon>
    </lineage>
</organism>
<dbReference type="PANTHER" id="PTHR10279">
    <property type="entry name" value="ORNITHINE DECARBOXYLASE ANTIZYME"/>
    <property type="match status" value="1"/>
</dbReference>
<gene>
    <name evidence="4" type="primary">oaz2b</name>
</gene>
<dbReference type="AlphaFoldDB" id="A0A6J2X0J0"/>
<dbReference type="Proteomes" id="UP000504632">
    <property type="component" value="Chromosome 2"/>
</dbReference>
<dbReference type="RefSeq" id="XP_030650054.1">
    <property type="nucleotide sequence ID" value="XM_030794194.1"/>
</dbReference>
<comment type="similarity">
    <text evidence="1">Belongs to the ODC antizyme family.</text>
</comment>
<keyword evidence="2" id="KW-0688">Ribosomal frameshifting</keyword>
<dbReference type="GO" id="GO:0005634">
    <property type="term" value="C:nucleus"/>
    <property type="evidence" value="ECO:0007669"/>
    <property type="project" value="TreeGrafter"/>
</dbReference>
<dbReference type="InterPro" id="IPR016181">
    <property type="entry name" value="Acyl_CoA_acyltransferase"/>
</dbReference>
<dbReference type="OrthoDB" id="5959761at2759"/>
<evidence type="ECO:0000313" key="3">
    <source>
        <dbReference type="Proteomes" id="UP000504632"/>
    </source>
</evidence>
<dbReference type="InterPro" id="IPR038581">
    <property type="entry name" value="ODC_AZ_sf"/>
</dbReference>
<dbReference type="CTD" id="790945"/>
<accession>A0A6J2X0J0</accession>
<dbReference type="GeneID" id="115830145"/>
<dbReference type="SUPFAM" id="SSF55729">
    <property type="entry name" value="Acyl-CoA N-acyltransferases (Nat)"/>
    <property type="match status" value="1"/>
</dbReference>
<proteinExistence type="inferred from homology"/>
<dbReference type="GO" id="GO:0008073">
    <property type="term" value="F:ornithine decarboxylase inhibitor activity"/>
    <property type="evidence" value="ECO:0007669"/>
    <property type="project" value="InterPro"/>
</dbReference>
<dbReference type="PROSITE" id="PS01337">
    <property type="entry name" value="ODC_AZ"/>
    <property type="match status" value="1"/>
</dbReference>
<sequence length="169" mass="19407">MITSEESALLLSSVHLLRWCRLQGPGPRWYKCCLCILFFQHHRLTVTQVTPVDQTPSVLQFQYQISEQRFCCWEAVLSSYGLFLGVPPGELPEGSKEGLTSLLEFAEEKLNVSHVFVWFSKTRGDLLVLTRTFHYLGFEIVRLAQLQLPTWSDLMFMVYAMQPALSDEG</sequence>
<protein>
    <submittedName>
        <fullName evidence="4">Ornithine decarboxylase antizyme 2b</fullName>
    </submittedName>
</protein>
<dbReference type="InParanoid" id="A0A6J2X0J0"/>
<keyword evidence="3" id="KW-1185">Reference proteome</keyword>
<evidence type="ECO:0000256" key="1">
    <source>
        <dbReference type="ARBA" id="ARBA00008796"/>
    </source>
</evidence>
<dbReference type="GO" id="GO:0045732">
    <property type="term" value="P:positive regulation of protein catabolic process"/>
    <property type="evidence" value="ECO:0007669"/>
    <property type="project" value="TreeGrafter"/>
</dbReference>
<dbReference type="InterPro" id="IPR002993">
    <property type="entry name" value="ODC_AZ"/>
</dbReference>
<dbReference type="PANTHER" id="PTHR10279:SF6">
    <property type="entry name" value="ORNITHINE DECARBOXYLASE ANTIZYME 2"/>
    <property type="match status" value="1"/>
</dbReference>
<dbReference type="Gene3D" id="3.40.630.60">
    <property type="match status" value="1"/>
</dbReference>
<dbReference type="Pfam" id="PF02100">
    <property type="entry name" value="ODC_AZ"/>
    <property type="match status" value="1"/>
</dbReference>
<dbReference type="GO" id="GO:0075523">
    <property type="term" value="P:viral translational frameshifting"/>
    <property type="evidence" value="ECO:0007669"/>
    <property type="project" value="UniProtKB-KW"/>
</dbReference>
<name>A0A6J2X0J0_CHACN</name>
<evidence type="ECO:0000256" key="2">
    <source>
        <dbReference type="ARBA" id="ARBA00022758"/>
    </source>
</evidence>
<dbReference type="GO" id="GO:0005737">
    <property type="term" value="C:cytoplasm"/>
    <property type="evidence" value="ECO:0007669"/>
    <property type="project" value="TreeGrafter"/>
</dbReference>
<evidence type="ECO:0000313" key="4">
    <source>
        <dbReference type="RefSeq" id="XP_030650054.1"/>
    </source>
</evidence>
<reference evidence="4" key="1">
    <citation type="submission" date="2025-08" db="UniProtKB">
        <authorList>
            <consortium name="RefSeq"/>
        </authorList>
    </citation>
    <scope>IDENTIFICATION</scope>
</reference>